<proteinExistence type="predicted"/>
<gene>
    <name evidence="2" type="ORF">GXM_00719</name>
</gene>
<dbReference type="Pfam" id="PF10047">
    <property type="entry name" value="DUF2281"/>
    <property type="match status" value="1"/>
</dbReference>
<dbReference type="RefSeq" id="WP_118164132.1">
    <property type="nucleotide sequence ID" value="NZ_CP045226.1"/>
</dbReference>
<dbReference type="AlphaFoldDB" id="A0A5P8VSR4"/>
<dbReference type="InterPro" id="IPR018739">
    <property type="entry name" value="DUF2281"/>
</dbReference>
<evidence type="ECO:0000313" key="2">
    <source>
        <dbReference type="EMBL" id="QFS43246.1"/>
    </source>
</evidence>
<dbReference type="Proteomes" id="UP000326678">
    <property type="component" value="Chromosome Gxm1"/>
</dbReference>
<protein>
    <recommendedName>
        <fullName evidence="1">DUF2281 domain-containing protein</fullName>
    </recommendedName>
</protein>
<organism evidence="2 3">
    <name type="scientific">Nostoc sphaeroides CCNUC1</name>
    <dbReference type="NCBI Taxonomy" id="2653204"/>
    <lineage>
        <taxon>Bacteria</taxon>
        <taxon>Bacillati</taxon>
        <taxon>Cyanobacteriota</taxon>
        <taxon>Cyanophyceae</taxon>
        <taxon>Nostocales</taxon>
        <taxon>Nostocaceae</taxon>
        <taxon>Nostoc</taxon>
    </lineage>
</organism>
<dbReference type="KEGG" id="nsh:GXM_00719"/>
<feature type="domain" description="DUF2281" evidence="1">
    <location>
        <begin position="6"/>
        <end position="74"/>
    </location>
</feature>
<name>A0A5P8VSR4_9NOSO</name>
<reference evidence="2 3" key="1">
    <citation type="submission" date="2019-10" db="EMBL/GenBank/DDBJ databases">
        <title>Genomic and transcriptomic insights into the perfect genentic adaptation of a filamentous nitrogen-fixing cyanobacterium to rice fields.</title>
        <authorList>
            <person name="Chen Z."/>
        </authorList>
    </citation>
    <scope>NUCLEOTIDE SEQUENCE [LARGE SCALE GENOMIC DNA]</scope>
    <source>
        <strain evidence="2">CCNUC1</strain>
    </source>
</reference>
<dbReference type="EMBL" id="CP045226">
    <property type="protein sequence ID" value="QFS43246.1"/>
    <property type="molecule type" value="Genomic_DNA"/>
</dbReference>
<accession>A0A5P8VSR4</accession>
<evidence type="ECO:0000313" key="3">
    <source>
        <dbReference type="Proteomes" id="UP000326678"/>
    </source>
</evidence>
<evidence type="ECO:0000259" key="1">
    <source>
        <dbReference type="Pfam" id="PF10047"/>
    </source>
</evidence>
<sequence>MAIDAEILQTLDQMPEPLKQELLHYAKYLVENYSKAISQESILQQKRRSGILKGTFVLPLPDDFDEPLEVFKEYMESVLSF</sequence>
<keyword evidence="3" id="KW-1185">Reference proteome</keyword>